<comment type="caution">
    <text evidence="1">The sequence shown here is derived from an EMBL/GenBank/DDBJ whole genome shotgun (WGS) entry which is preliminary data.</text>
</comment>
<dbReference type="Proteomes" id="UP000808038">
    <property type="component" value="Unassembled WGS sequence"/>
</dbReference>
<gene>
    <name evidence="1" type="ORF">HAU43_00750</name>
</gene>
<evidence type="ECO:0000313" key="2">
    <source>
        <dbReference type="Proteomes" id="UP000808038"/>
    </source>
</evidence>
<accession>A0AAE2V5S0</accession>
<dbReference type="AlphaFoldDB" id="A0AAE2V5S0"/>
<protein>
    <submittedName>
        <fullName evidence="1">Uncharacterized protein</fullName>
    </submittedName>
</protein>
<reference evidence="1" key="1">
    <citation type="submission" date="2020-02" db="EMBL/GenBank/DDBJ databases">
        <authorList>
            <person name="Fontana A."/>
            <person name="Patrone V."/>
            <person name="Morelli L."/>
        </authorList>
    </citation>
    <scope>NUCLEOTIDE SEQUENCE</scope>
    <source>
        <strain evidence="1">CCUG 30943</strain>
    </source>
</reference>
<dbReference type="EMBL" id="JAAOCX010000001">
    <property type="protein sequence ID" value="MBJ7631644.1"/>
    <property type="molecule type" value="Genomic_DNA"/>
</dbReference>
<proteinExistence type="predicted"/>
<reference evidence="1" key="2">
    <citation type="journal article" date="2021" name="Int. J. Food Microbiol.">
        <title>Safety demonstration of a microbial species for use in the food chain: Weissella confusa.</title>
        <authorList>
            <person name="Bourdichon F."/>
            <person name="Patrone V."/>
            <person name="Fontana A."/>
            <person name="Milani G."/>
            <person name="Morelli L."/>
        </authorList>
    </citation>
    <scope>NUCLEOTIDE SEQUENCE</scope>
    <source>
        <strain evidence="1">CCUG 30943</strain>
    </source>
</reference>
<name>A0AAE2V5S0_WEICO</name>
<sequence length="80" mass="8962">MINAEQASETTKDALTNLVDEIGRDVAKAATDGFFKLTYRRIAGEVRFADAVLVNTKLFEDAGYVIESYDDKVSLYWGTY</sequence>
<evidence type="ECO:0000313" key="1">
    <source>
        <dbReference type="EMBL" id="MBJ7631644.1"/>
    </source>
</evidence>
<organism evidence="1 2">
    <name type="scientific">Weissella confusa</name>
    <name type="common">Lactobacillus confusus</name>
    <dbReference type="NCBI Taxonomy" id="1583"/>
    <lineage>
        <taxon>Bacteria</taxon>
        <taxon>Bacillati</taxon>
        <taxon>Bacillota</taxon>
        <taxon>Bacilli</taxon>
        <taxon>Lactobacillales</taxon>
        <taxon>Lactobacillaceae</taxon>
        <taxon>Weissella</taxon>
    </lineage>
</organism>
<dbReference type="RefSeq" id="WP_135411111.1">
    <property type="nucleotide sequence ID" value="NZ_JAAOCW010000001.1"/>
</dbReference>